<keyword evidence="3" id="KW-1185">Reference proteome</keyword>
<evidence type="ECO:0000313" key="3">
    <source>
        <dbReference type="Proteomes" id="UP000002357"/>
    </source>
</evidence>
<gene>
    <name evidence="2" type="ORF">SCLAV_p0434</name>
</gene>
<feature type="region of interest" description="Disordered" evidence="1">
    <location>
        <begin position="156"/>
        <end position="180"/>
    </location>
</feature>
<geneLocation type="plasmid" evidence="2 3">
    <name>pSCL4</name>
</geneLocation>
<protein>
    <submittedName>
        <fullName evidence="2">Uncharacterized protein</fullName>
    </submittedName>
</protein>
<proteinExistence type="predicted"/>
<organism evidence="2 3">
    <name type="scientific">Streptomyces clavuligerus</name>
    <dbReference type="NCBI Taxonomy" id="1901"/>
    <lineage>
        <taxon>Bacteria</taxon>
        <taxon>Bacillati</taxon>
        <taxon>Actinomycetota</taxon>
        <taxon>Actinomycetes</taxon>
        <taxon>Kitasatosporales</taxon>
        <taxon>Streptomycetaceae</taxon>
        <taxon>Streptomyces</taxon>
    </lineage>
</organism>
<sequence>MTRHGPPRSPPPPFSVTFRSAPVSQAGKADPLMRSPATVPPAVFLPNWIRRTRVSRVPNGRYFQAVRVPYERALKVLEDHPDLAHGPVVINPFARIAVFLLPRGTRPGQWTVPRTRFLRPGATVEIPPAVAVGGPDIHWPTPPTHQPYQVDDLITALTSPDTGPAGPLPDVPDHPRRQAA</sequence>
<feature type="compositionally biased region" description="Basic and acidic residues" evidence="1">
    <location>
        <begin position="171"/>
        <end position="180"/>
    </location>
</feature>
<dbReference type="eggNOG" id="ENOG5032KC7">
    <property type="taxonomic scope" value="Bacteria"/>
</dbReference>
<name>D5SJ31_STRCL</name>
<dbReference type="EMBL" id="CM000914">
    <property type="protein sequence ID" value="EFG03924.2"/>
    <property type="molecule type" value="Genomic_DNA"/>
</dbReference>
<reference evidence="2 3" key="1">
    <citation type="journal article" date="2010" name="Genome Biol. Evol.">
        <title>The sequence of a 1.8-mb bacterial linear plasmid reveals a rich evolutionary reservoir of secondary metabolic pathways.</title>
        <authorList>
            <person name="Medema M.H."/>
            <person name="Trefzer A."/>
            <person name="Kovalchuk A."/>
            <person name="van den Berg M."/>
            <person name="Mueller U."/>
            <person name="Heijne W."/>
            <person name="Wu L."/>
            <person name="Alam M.T."/>
            <person name="Ronning C.M."/>
            <person name="Nierman W.C."/>
            <person name="Bovenberg R.A.L."/>
            <person name="Breitling R."/>
            <person name="Takano E."/>
        </authorList>
    </citation>
    <scope>NUCLEOTIDE SEQUENCE [LARGE SCALE GENOMIC DNA]</scope>
    <source>
        <strain evidence="3">ATCC 27064 / DSM 738 / JCM 4710 / NBRC 13307 / NCIMB 12785 / NRRL 3585 / VKM Ac-602</strain>
        <plasmid evidence="2">pSCL4</plasmid>
    </source>
</reference>
<dbReference type="Proteomes" id="UP000002357">
    <property type="component" value="Plasmid pSCL4"/>
</dbReference>
<dbReference type="AlphaFoldDB" id="D5SJ31"/>
<evidence type="ECO:0000256" key="1">
    <source>
        <dbReference type="SAM" id="MobiDB-lite"/>
    </source>
</evidence>
<keyword evidence="2" id="KW-0614">Plasmid</keyword>
<accession>D5SJ31</accession>
<evidence type="ECO:0000313" key="2">
    <source>
        <dbReference type="EMBL" id="EFG03924.2"/>
    </source>
</evidence>